<feature type="region of interest" description="Disordered" evidence="1">
    <location>
        <begin position="133"/>
        <end position="176"/>
    </location>
</feature>
<accession>A0ABT4SCD0</accession>
<dbReference type="EMBL" id="JAPNNL010000052">
    <property type="protein sequence ID" value="MDA0634839.1"/>
    <property type="molecule type" value="Genomic_DNA"/>
</dbReference>
<proteinExistence type="predicted"/>
<gene>
    <name evidence="2" type="ORF">OUY22_15555</name>
</gene>
<feature type="region of interest" description="Disordered" evidence="1">
    <location>
        <begin position="64"/>
        <end position="112"/>
    </location>
</feature>
<organism evidence="2 3">
    <name type="scientific">Nonomuraea corallina</name>
    <dbReference type="NCBI Taxonomy" id="2989783"/>
    <lineage>
        <taxon>Bacteria</taxon>
        <taxon>Bacillati</taxon>
        <taxon>Actinomycetota</taxon>
        <taxon>Actinomycetes</taxon>
        <taxon>Streptosporangiales</taxon>
        <taxon>Streptosporangiaceae</taxon>
        <taxon>Nonomuraea</taxon>
    </lineage>
</organism>
<name>A0ABT4SCD0_9ACTN</name>
<evidence type="ECO:0000256" key="1">
    <source>
        <dbReference type="SAM" id="MobiDB-lite"/>
    </source>
</evidence>
<dbReference type="RefSeq" id="WP_270155667.1">
    <property type="nucleotide sequence ID" value="NZ_JAPNNL010000052.1"/>
</dbReference>
<evidence type="ECO:0000313" key="3">
    <source>
        <dbReference type="Proteomes" id="UP001144036"/>
    </source>
</evidence>
<protein>
    <submittedName>
        <fullName evidence="2">Uncharacterized protein</fullName>
    </submittedName>
</protein>
<feature type="compositionally biased region" description="Low complexity" evidence="1">
    <location>
        <begin position="64"/>
        <end position="73"/>
    </location>
</feature>
<feature type="compositionally biased region" description="Polar residues" evidence="1">
    <location>
        <begin position="133"/>
        <end position="142"/>
    </location>
</feature>
<comment type="caution">
    <text evidence="2">The sequence shown here is derived from an EMBL/GenBank/DDBJ whole genome shotgun (WGS) entry which is preliminary data.</text>
</comment>
<dbReference type="Proteomes" id="UP001144036">
    <property type="component" value="Unassembled WGS sequence"/>
</dbReference>
<evidence type="ECO:0000313" key="2">
    <source>
        <dbReference type="EMBL" id="MDA0634839.1"/>
    </source>
</evidence>
<feature type="compositionally biased region" description="Low complexity" evidence="1">
    <location>
        <begin position="143"/>
        <end position="176"/>
    </location>
</feature>
<reference evidence="2" key="1">
    <citation type="submission" date="2022-11" db="EMBL/GenBank/DDBJ databases">
        <title>Nonomuraea corallina sp. nov., a new species of the genus Nonomuraea isolated from sea side sediment in Thai sea.</title>
        <authorList>
            <person name="Ngamcharungchit C."/>
            <person name="Matsumoto A."/>
            <person name="Suriyachadkun C."/>
            <person name="Panbangred W."/>
            <person name="Inahashi Y."/>
            <person name="Intra B."/>
        </authorList>
    </citation>
    <scope>NUCLEOTIDE SEQUENCE</scope>
    <source>
        <strain evidence="2">MCN248</strain>
    </source>
</reference>
<keyword evidence="3" id="KW-1185">Reference proteome</keyword>
<sequence>MTAFGLAALAVPAQADAGHAASAAARDLGGDNPLGGLLGGLTNGGLLNGAGNGLLGGLLNSAAPQPAGAPSGPRLQPGTDRLAESEPLSGRASSRRPALRNGPIEPPPAEVLHGTFTSVSHLVEGALGTAMSPLSATRSMTGDTRTTNSATRSTDTTSRTMDTTTRTMDTTSRTVDTATRTVDTATRTVDTATRALSGGATATDSVMAVSRATRYALPRQSANGRLAPLVGHLVPTELAPPLDTLPGTTQVASIDEIAPLVEDAAAVVSTNGVEATSAYTDTVNSLGWATAALTSTVRDPWHQY</sequence>